<dbReference type="OrthoDB" id="1489185at2"/>
<dbReference type="RefSeq" id="WP_144334163.1">
    <property type="nucleotide sequence ID" value="NZ_VLPL01000008.1"/>
</dbReference>
<protein>
    <submittedName>
        <fullName evidence="1">T9SS type A sorting domain-containing protein</fullName>
    </submittedName>
</protein>
<proteinExistence type="predicted"/>
<comment type="caution">
    <text evidence="1">The sequence shown here is derived from an EMBL/GenBank/DDBJ whole genome shotgun (WGS) entry which is preliminary data.</text>
</comment>
<dbReference type="AlphaFoldDB" id="A0A556MN32"/>
<keyword evidence="2" id="KW-1185">Reference proteome</keyword>
<evidence type="ECO:0000313" key="2">
    <source>
        <dbReference type="Proteomes" id="UP000316008"/>
    </source>
</evidence>
<gene>
    <name evidence="1" type="ORF">FO442_15685</name>
</gene>
<sequence>MNGGSLSSGQRLLFELGASGTINNGTVTVGETIALVDGSTLASSKLIQNGGTITTNAEFGFENEAGVYYPTFEQTGGTLQINGSLVWLGAAPGAGKGYFRSTGGSVFVTGTIGNDPTSTMGMHLELNGSSTVLENSGPNVQLLSGDSLILADSATWKDLHSVNWMNDGVVYGTNTSFFQSGNTIFNGTTGLGTAVYQLGNLTVPAGKTFNHVYPAELGISGDMNIVGAFTHNSNQLILNGPVNQQVNHSSNNLIFHGLHIRNTANGPSDGGYGISLNTNISVSTTMELFDGIVVSAPGKLIKLADELYLTGQSDSTFIDGYVEKTGNDAFTFPLGLVPDRYRPLTITPPSSQNTQIKIGYLNTAYGSLTPVETPMQSVSALEYWDFTNSNPGDLVGVTLGWNHASESGLTDCADITMTVWNGTQWVFVPSGTSGLCSGANEGTLYSSGNLPVSGPITIGFTSNVTQQQVILCYGDSVTVGSNTYSASGTYFDLLQDSNGDDSTVVTVVSVMNPVINSIASNITSITVDAPTADNLVWINCLDGSLAGGSGSFTFTPDSNGTYAVIAEHNGCSDTSDCVIIDQLGLSELSKMNLEIYPNPVKYGDKLTVNAVADSYIIQTLDGKEILPELVSFANGKSEIQLPPLGSGIYLLKATGSSTSLIGRFKVD</sequence>
<evidence type="ECO:0000313" key="1">
    <source>
        <dbReference type="EMBL" id="TSJ41351.1"/>
    </source>
</evidence>
<reference evidence="1 2" key="1">
    <citation type="submission" date="2019-07" db="EMBL/GenBank/DDBJ databases">
        <authorList>
            <person name="Huq M.A."/>
        </authorList>
    </citation>
    <scope>NUCLEOTIDE SEQUENCE [LARGE SCALE GENOMIC DNA]</scope>
    <source>
        <strain evidence="1 2">MAH-3</strain>
    </source>
</reference>
<dbReference type="Proteomes" id="UP000316008">
    <property type="component" value="Unassembled WGS sequence"/>
</dbReference>
<dbReference type="EMBL" id="VLPL01000008">
    <property type="protein sequence ID" value="TSJ41351.1"/>
    <property type="molecule type" value="Genomic_DNA"/>
</dbReference>
<name>A0A556MN32_9FLAO</name>
<accession>A0A556MN32</accession>
<organism evidence="1 2">
    <name type="scientific">Fluviicola chungangensis</name>
    <dbReference type="NCBI Taxonomy" id="2597671"/>
    <lineage>
        <taxon>Bacteria</taxon>
        <taxon>Pseudomonadati</taxon>
        <taxon>Bacteroidota</taxon>
        <taxon>Flavobacteriia</taxon>
        <taxon>Flavobacteriales</taxon>
        <taxon>Crocinitomicaceae</taxon>
        <taxon>Fluviicola</taxon>
    </lineage>
</organism>